<comment type="caution">
    <text evidence="1">The sequence shown here is derived from an EMBL/GenBank/DDBJ whole genome shotgun (WGS) entry which is preliminary data.</text>
</comment>
<dbReference type="EMBL" id="QSIQ01000045">
    <property type="protein sequence ID" value="RHC98468.1"/>
    <property type="molecule type" value="Genomic_DNA"/>
</dbReference>
<dbReference type="Proteomes" id="UP000266391">
    <property type="component" value="Unassembled WGS sequence"/>
</dbReference>
<proteinExistence type="predicted"/>
<reference evidence="1 2" key="1">
    <citation type="submission" date="2018-08" db="EMBL/GenBank/DDBJ databases">
        <title>A genome reference for cultivated species of the human gut microbiota.</title>
        <authorList>
            <person name="Zou Y."/>
            <person name="Xue W."/>
            <person name="Luo G."/>
        </authorList>
    </citation>
    <scope>NUCLEOTIDE SEQUENCE [LARGE SCALE GENOMIC DNA]</scope>
    <source>
        <strain evidence="1 2">AM32-8LB</strain>
    </source>
</reference>
<name>A0A396AA09_9FIRM</name>
<dbReference type="AlphaFoldDB" id="A0A396AA09"/>
<protein>
    <submittedName>
        <fullName evidence="1">Uncharacterized protein</fullName>
    </submittedName>
</protein>
<dbReference type="RefSeq" id="WP_118093779.1">
    <property type="nucleotide sequence ID" value="NZ_QSIQ01000045.1"/>
</dbReference>
<organism evidence="1 2">
    <name type="scientific">Roseburia inulinivorans</name>
    <dbReference type="NCBI Taxonomy" id="360807"/>
    <lineage>
        <taxon>Bacteria</taxon>
        <taxon>Bacillati</taxon>
        <taxon>Bacillota</taxon>
        <taxon>Clostridia</taxon>
        <taxon>Lachnospirales</taxon>
        <taxon>Lachnospiraceae</taxon>
        <taxon>Roseburia</taxon>
    </lineage>
</organism>
<sequence length="101" mass="11489">MNQILSEVPVESLCLTSGILLSAKSYDTPIRIWQVLSNENARLVDLSDVMFGLSDYLCSFRAGHFTPNVRPGQTHCERIVQELIQQYQQLSSQKLSEQLNF</sequence>
<accession>A0A396AA09</accession>
<evidence type="ECO:0000313" key="1">
    <source>
        <dbReference type="EMBL" id="RHC98468.1"/>
    </source>
</evidence>
<gene>
    <name evidence="1" type="ORF">DW813_16245</name>
</gene>
<evidence type="ECO:0000313" key="2">
    <source>
        <dbReference type="Proteomes" id="UP000266391"/>
    </source>
</evidence>